<reference evidence="3" key="2">
    <citation type="submission" date="2023-06" db="EMBL/GenBank/DDBJ databases">
        <title>Black Yeasts Isolated from many extreme environments.</title>
        <authorList>
            <person name="Coleine C."/>
            <person name="Stajich J.E."/>
            <person name="Selbmann L."/>
        </authorList>
    </citation>
    <scope>NUCLEOTIDE SEQUENCE</scope>
    <source>
        <strain evidence="3">CCFEE 5200</strain>
    </source>
</reference>
<dbReference type="AlphaFoldDB" id="A0AAN6KQW5"/>
<dbReference type="Proteomes" id="UP001168146">
    <property type="component" value="Unassembled WGS sequence"/>
</dbReference>
<feature type="region of interest" description="Disordered" evidence="1">
    <location>
        <begin position="1"/>
        <end position="42"/>
    </location>
</feature>
<dbReference type="EMBL" id="JASUXU010000025">
    <property type="protein sequence ID" value="KAK0320466.1"/>
    <property type="molecule type" value="Genomic_DNA"/>
</dbReference>
<protein>
    <submittedName>
        <fullName evidence="3">Uncharacterized protein</fullName>
    </submittedName>
</protein>
<gene>
    <name evidence="2" type="ORF">LTR82_008581</name>
    <name evidence="3" type="ORF">LTR91_007091</name>
</gene>
<evidence type="ECO:0000313" key="2">
    <source>
        <dbReference type="EMBL" id="KAK0320466.1"/>
    </source>
</evidence>
<evidence type="ECO:0000256" key="1">
    <source>
        <dbReference type="SAM" id="MobiDB-lite"/>
    </source>
</evidence>
<keyword evidence="4" id="KW-1185">Reference proteome</keyword>
<proteinExistence type="predicted"/>
<organism evidence="3 4">
    <name type="scientific">Friedmanniomyces endolithicus</name>
    <dbReference type="NCBI Taxonomy" id="329885"/>
    <lineage>
        <taxon>Eukaryota</taxon>
        <taxon>Fungi</taxon>
        <taxon>Dikarya</taxon>
        <taxon>Ascomycota</taxon>
        <taxon>Pezizomycotina</taxon>
        <taxon>Dothideomycetes</taxon>
        <taxon>Dothideomycetidae</taxon>
        <taxon>Mycosphaerellales</taxon>
        <taxon>Teratosphaeriaceae</taxon>
        <taxon>Friedmanniomyces</taxon>
    </lineage>
</organism>
<feature type="compositionally biased region" description="Low complexity" evidence="1">
    <location>
        <begin position="396"/>
        <end position="405"/>
    </location>
</feature>
<comment type="caution">
    <text evidence="3">The sequence shown here is derived from an EMBL/GenBank/DDBJ whole genome shotgun (WGS) entry which is preliminary data.</text>
</comment>
<feature type="region of interest" description="Disordered" evidence="1">
    <location>
        <begin position="193"/>
        <end position="237"/>
    </location>
</feature>
<feature type="compositionally biased region" description="Polar residues" evidence="1">
    <location>
        <begin position="21"/>
        <end position="40"/>
    </location>
</feature>
<evidence type="ECO:0000313" key="3">
    <source>
        <dbReference type="EMBL" id="KAK0996118.1"/>
    </source>
</evidence>
<evidence type="ECO:0000313" key="4">
    <source>
        <dbReference type="Proteomes" id="UP001175353"/>
    </source>
</evidence>
<name>A0AAN6KQW5_9PEZI</name>
<dbReference type="EMBL" id="JAUJLE010000050">
    <property type="protein sequence ID" value="KAK0996118.1"/>
    <property type="molecule type" value="Genomic_DNA"/>
</dbReference>
<dbReference type="Proteomes" id="UP001175353">
    <property type="component" value="Unassembled WGS sequence"/>
</dbReference>
<sequence>MEHNDQPEQSRQYAPNPYAAQRTQQPTGQLPEQYHPQASNERFRHPSFLQQSPTASSPAVRGASYGQQLYGFGQGAQYAMPQTGTMAFAQSNQAQELQRPLQQPSYGYAGNMYAMPRPQAPQQPTTSIYNQVPQYRQRPGAASETYTTPFGVAQSPQQYYLAGQAGPTSAPAPEPVAQHLPSQYQATGYPQHGHAIPQAYPTTMMEPSQPGPYETYHQQHQPPQYGAEQPGQSTEQDLDAYTASVRSIFSHVRDGVLRDMGQQLLQVSQYFLGNVETLGLTRDDEALHDDRIRRWDEFNRAWLTTLQRQFDMTEEVLHGNQPLRDPQSIMTAQTLEHLSRELVRLCDSVEKHGLVDYQMGVAEEEILDLIIRCLSLLDPAGQNTNTAEASSRAEESSAAAPRRGR</sequence>
<feature type="region of interest" description="Disordered" evidence="1">
    <location>
        <begin position="382"/>
        <end position="405"/>
    </location>
</feature>
<accession>A0AAN6KQW5</accession>
<reference evidence="2" key="1">
    <citation type="submission" date="2021-12" db="EMBL/GenBank/DDBJ databases">
        <title>Black yeast isolated from Biological Soil Crust.</title>
        <authorList>
            <person name="Kurbessoian T."/>
        </authorList>
    </citation>
    <scope>NUCLEOTIDE SEQUENCE</scope>
    <source>
        <strain evidence="2">CCFEE 5208</strain>
    </source>
</reference>